<sequence>MAGAGGVIPYEEGMEEMPRPLLPFLPPSSRVVQMLEWEARARAWLCSLAGCRCPSEAETEAWFDSERPPLPEDLGLLTPAELHQRIIGMHRDDADRMDGSRGRFRRAKHWSPVYSWLESLDTKEVVSGKDVKDWFLANPDIAENLSRNSRYHLLHYIQRVHMKILRRKGKVQKLPFELFALTFESDASRAVVLFIFLGQDSRQIPEGKDLRLFRKDEAFRRYELLTELQNQLEILLSKGSRVIDRIQSRSPAFATQRSVENVSSSVGDLETENKGAISIGEPHFHNAENFLVAGRSELNAGPKRKRTKAVFTPAWSYCEVPSDSCWPLSTGKSATTSTKNITRCLQGREWGSSWVACCNGAYAGRNKEKWIPFFEGWNSLGRQFEGPSVLFERRSYSSWVPTWCAYTSSAAVAQPFGRTDQSVQKVLDVRFHPEGLAQLVCSSNEAPNELLLYNLLSGRAIQLSGHNCQIQAVEFAVRGASIVSCGGNLMKVWDATTGSCLFTLGPVSDGRASVGHTKKISAMTVNDYQSCLVVTSGGLGDGKLLLWNALTGELTADLNGSLRHKSKASPSIEAMEFCSQNLLVCGSDSSHGGPAVVQLWDIESPQSYLSIPANDSYITSLKTNSDCNTVITGAGDGAVDLYDIRTCGVISHLSVGSSYEVTSVSFSKCGTYFHASSTSNSTMVWDTRLMPMNRGHSNDEHSFSINNFTSTRPLHCLSHGKQMPTAEHAGQLPGHVDEGDQGVNDAKWLQRESVLVTVSGDGSIAMWDVALGKPCIRHLISHTRCVNTVAVAPNDEYISTGGDDQKVVLYHNTNGPPRARWRLSHPLAEAA</sequence>
<proteinExistence type="predicted"/>
<dbReference type="InterPro" id="IPR036322">
    <property type="entry name" value="WD40_repeat_dom_sf"/>
</dbReference>
<evidence type="ECO:0000256" key="3">
    <source>
        <dbReference type="PROSITE-ProRule" id="PRU00221"/>
    </source>
</evidence>
<dbReference type="InterPro" id="IPR015943">
    <property type="entry name" value="WD40/YVTN_repeat-like_dom_sf"/>
</dbReference>
<dbReference type="OrthoDB" id="1886825at2759"/>
<dbReference type="PANTHER" id="PTHR14604:SF7">
    <property type="match status" value="1"/>
</dbReference>
<keyword evidence="5" id="KW-1185">Reference proteome</keyword>
<keyword evidence="1 3" id="KW-0853">WD repeat</keyword>
<gene>
    <name evidence="4" type="ORF">SI8410_05006913</name>
</gene>
<dbReference type="Proteomes" id="UP000663760">
    <property type="component" value="Chromosome 5"/>
</dbReference>
<dbReference type="Pfam" id="PF00400">
    <property type="entry name" value="WD40"/>
    <property type="match status" value="4"/>
</dbReference>
<name>A0A7I8KEQ6_SPIIN</name>
<dbReference type="InterPro" id="IPR019775">
    <property type="entry name" value="WD40_repeat_CS"/>
</dbReference>
<dbReference type="Gene3D" id="2.130.10.10">
    <property type="entry name" value="YVTN repeat-like/Quinoprotein amine dehydrogenase"/>
    <property type="match status" value="1"/>
</dbReference>
<dbReference type="PANTHER" id="PTHR14604">
    <property type="entry name" value="WD40 REPEAT PF20"/>
    <property type="match status" value="1"/>
</dbReference>
<evidence type="ECO:0000256" key="2">
    <source>
        <dbReference type="ARBA" id="ARBA00022737"/>
    </source>
</evidence>
<accession>A0A7I8KEQ6</accession>
<reference evidence="4" key="1">
    <citation type="submission" date="2020-02" db="EMBL/GenBank/DDBJ databases">
        <authorList>
            <person name="Scholz U."/>
            <person name="Mascher M."/>
            <person name="Fiebig A."/>
        </authorList>
    </citation>
    <scope>NUCLEOTIDE SEQUENCE</scope>
</reference>
<feature type="repeat" description="WD" evidence="3">
    <location>
        <begin position="611"/>
        <end position="646"/>
    </location>
</feature>
<dbReference type="PROSITE" id="PS50082">
    <property type="entry name" value="WD_REPEATS_2"/>
    <property type="match status" value="3"/>
</dbReference>
<feature type="repeat" description="WD" evidence="3">
    <location>
        <begin position="736"/>
        <end position="769"/>
    </location>
</feature>
<dbReference type="InterPro" id="IPR050995">
    <property type="entry name" value="WD-F-box_domain-protein"/>
</dbReference>
<dbReference type="InterPro" id="IPR001680">
    <property type="entry name" value="WD40_rpt"/>
</dbReference>
<organism evidence="4 5">
    <name type="scientific">Spirodela intermedia</name>
    <name type="common">Intermediate duckweed</name>
    <dbReference type="NCBI Taxonomy" id="51605"/>
    <lineage>
        <taxon>Eukaryota</taxon>
        <taxon>Viridiplantae</taxon>
        <taxon>Streptophyta</taxon>
        <taxon>Embryophyta</taxon>
        <taxon>Tracheophyta</taxon>
        <taxon>Spermatophyta</taxon>
        <taxon>Magnoliopsida</taxon>
        <taxon>Liliopsida</taxon>
        <taxon>Araceae</taxon>
        <taxon>Lemnoideae</taxon>
        <taxon>Spirodela</taxon>
    </lineage>
</organism>
<dbReference type="EMBL" id="LR746268">
    <property type="protein sequence ID" value="CAA7396250.1"/>
    <property type="molecule type" value="Genomic_DNA"/>
</dbReference>
<evidence type="ECO:0000256" key="1">
    <source>
        <dbReference type="ARBA" id="ARBA00022574"/>
    </source>
</evidence>
<feature type="repeat" description="WD" evidence="3">
    <location>
        <begin position="779"/>
        <end position="810"/>
    </location>
</feature>
<protein>
    <submittedName>
        <fullName evidence="4">Uncharacterized protein</fullName>
    </submittedName>
</protein>
<dbReference type="SMART" id="SM00320">
    <property type="entry name" value="WD40"/>
    <property type="match status" value="7"/>
</dbReference>
<evidence type="ECO:0000313" key="5">
    <source>
        <dbReference type="Proteomes" id="UP000663760"/>
    </source>
</evidence>
<evidence type="ECO:0000313" key="4">
    <source>
        <dbReference type="EMBL" id="CAA7396250.1"/>
    </source>
</evidence>
<keyword evidence="2" id="KW-0677">Repeat</keyword>
<dbReference type="PROSITE" id="PS00678">
    <property type="entry name" value="WD_REPEATS_1"/>
    <property type="match status" value="1"/>
</dbReference>
<dbReference type="SUPFAM" id="SSF50978">
    <property type="entry name" value="WD40 repeat-like"/>
    <property type="match status" value="1"/>
</dbReference>
<dbReference type="AlphaFoldDB" id="A0A7I8KEQ6"/>